<feature type="transmembrane region" description="Helical" evidence="6">
    <location>
        <begin position="213"/>
        <end position="237"/>
    </location>
</feature>
<name>A0A933NZQ0_9HYPH</name>
<evidence type="ECO:0000256" key="4">
    <source>
        <dbReference type="ARBA" id="ARBA00022989"/>
    </source>
</evidence>
<dbReference type="CDD" id="cd06579">
    <property type="entry name" value="TM_PBP1_transp_AraH_like"/>
    <property type="match status" value="1"/>
</dbReference>
<evidence type="ECO:0000313" key="7">
    <source>
        <dbReference type="EMBL" id="MBI4923301.1"/>
    </source>
</evidence>
<evidence type="ECO:0000256" key="6">
    <source>
        <dbReference type="SAM" id="Phobius"/>
    </source>
</evidence>
<organism evidence="7 8">
    <name type="scientific">Devosia nanyangense</name>
    <dbReference type="NCBI Taxonomy" id="1228055"/>
    <lineage>
        <taxon>Bacteria</taxon>
        <taxon>Pseudomonadati</taxon>
        <taxon>Pseudomonadota</taxon>
        <taxon>Alphaproteobacteria</taxon>
        <taxon>Hyphomicrobiales</taxon>
        <taxon>Devosiaceae</taxon>
        <taxon>Devosia</taxon>
    </lineage>
</organism>
<dbReference type="Pfam" id="PF02653">
    <property type="entry name" value="BPD_transp_2"/>
    <property type="match status" value="1"/>
</dbReference>
<feature type="transmembrane region" description="Helical" evidence="6">
    <location>
        <begin position="249"/>
        <end position="279"/>
    </location>
</feature>
<dbReference type="PANTHER" id="PTHR32196:SF72">
    <property type="entry name" value="RIBOSE IMPORT PERMEASE PROTEIN RBSC"/>
    <property type="match status" value="1"/>
</dbReference>
<feature type="transmembrane region" description="Helical" evidence="6">
    <location>
        <begin position="92"/>
        <end position="113"/>
    </location>
</feature>
<sequence length="315" mass="32315">MRLLRTREGVVVLLLVTLLLLIGIFSAASPYFFDVRNGMNIGRAVSIIGIASAFTTLLMIAGGLDLSIGAVMNAAGVVAAMVLAQTNFGVPGAIAAAVLVGAAVGWINGVFIAKIGINPLIMTIAMQFILKGVTLGFSASASKVIVDPAFLAIGQGYLHLGVAAVPMPLLWMLLSMLALWFVLRFTQFGKWIYAVGGQPSACRRAGIDVDRVIIRLYTLSAVGAALAGVVLAGIQGAGIPYGAGNELSVIAAVILGGVSLSGGVGLMEGTLVAVLLVGVLKNGMTLLGISSVFQMVAEGLVLVVALTLDRLKGRL</sequence>
<dbReference type="Proteomes" id="UP000782610">
    <property type="component" value="Unassembled WGS sequence"/>
</dbReference>
<feature type="transmembrane region" description="Helical" evidence="6">
    <location>
        <begin position="157"/>
        <end position="183"/>
    </location>
</feature>
<gene>
    <name evidence="7" type="ORF">HY834_16285</name>
</gene>
<keyword evidence="5 6" id="KW-0472">Membrane</keyword>
<accession>A0A933NZQ0</accession>
<dbReference type="GO" id="GO:0022857">
    <property type="term" value="F:transmembrane transporter activity"/>
    <property type="evidence" value="ECO:0007669"/>
    <property type="project" value="InterPro"/>
</dbReference>
<dbReference type="InterPro" id="IPR001851">
    <property type="entry name" value="ABC_transp_permease"/>
</dbReference>
<feature type="transmembrane region" description="Helical" evidence="6">
    <location>
        <begin position="286"/>
        <end position="308"/>
    </location>
</feature>
<keyword evidence="4 6" id="KW-1133">Transmembrane helix</keyword>
<keyword evidence="3 6" id="KW-0812">Transmembrane</keyword>
<feature type="transmembrane region" description="Helical" evidence="6">
    <location>
        <begin position="120"/>
        <end position="137"/>
    </location>
</feature>
<keyword evidence="2" id="KW-1003">Cell membrane</keyword>
<comment type="caution">
    <text evidence="7">The sequence shown here is derived from an EMBL/GenBank/DDBJ whole genome shotgun (WGS) entry which is preliminary data.</text>
</comment>
<dbReference type="EMBL" id="JACRAF010000050">
    <property type="protein sequence ID" value="MBI4923301.1"/>
    <property type="molecule type" value="Genomic_DNA"/>
</dbReference>
<evidence type="ECO:0000256" key="5">
    <source>
        <dbReference type="ARBA" id="ARBA00023136"/>
    </source>
</evidence>
<dbReference type="PANTHER" id="PTHR32196">
    <property type="entry name" value="ABC TRANSPORTER PERMEASE PROTEIN YPHD-RELATED-RELATED"/>
    <property type="match status" value="1"/>
</dbReference>
<dbReference type="AlphaFoldDB" id="A0A933NZQ0"/>
<evidence type="ECO:0000256" key="3">
    <source>
        <dbReference type="ARBA" id="ARBA00022692"/>
    </source>
</evidence>
<evidence type="ECO:0000256" key="2">
    <source>
        <dbReference type="ARBA" id="ARBA00022475"/>
    </source>
</evidence>
<feature type="transmembrane region" description="Helical" evidence="6">
    <location>
        <begin position="43"/>
        <end position="61"/>
    </location>
</feature>
<protein>
    <submittedName>
        <fullName evidence="7">ABC transporter permease</fullName>
    </submittedName>
</protein>
<evidence type="ECO:0000313" key="8">
    <source>
        <dbReference type="Proteomes" id="UP000782610"/>
    </source>
</evidence>
<comment type="subcellular location">
    <subcellularLocation>
        <location evidence="1">Cell membrane</location>
        <topology evidence="1">Multi-pass membrane protein</topology>
    </subcellularLocation>
</comment>
<dbReference type="GO" id="GO:0005886">
    <property type="term" value="C:plasma membrane"/>
    <property type="evidence" value="ECO:0007669"/>
    <property type="project" value="UniProtKB-SubCell"/>
</dbReference>
<evidence type="ECO:0000256" key="1">
    <source>
        <dbReference type="ARBA" id="ARBA00004651"/>
    </source>
</evidence>
<reference evidence="7" key="1">
    <citation type="submission" date="2020-07" db="EMBL/GenBank/DDBJ databases">
        <title>Huge and variable diversity of episymbiotic CPR bacteria and DPANN archaea in groundwater ecosystems.</title>
        <authorList>
            <person name="He C.Y."/>
            <person name="Keren R."/>
            <person name="Whittaker M."/>
            <person name="Farag I.F."/>
            <person name="Doudna J."/>
            <person name="Cate J.H.D."/>
            <person name="Banfield J.F."/>
        </authorList>
    </citation>
    <scope>NUCLEOTIDE SEQUENCE</scope>
    <source>
        <strain evidence="7">NC_groundwater_1586_Pr3_B-0.1um_66_15</strain>
    </source>
</reference>
<proteinExistence type="predicted"/>